<dbReference type="EMBL" id="FOAZ01000041">
    <property type="protein sequence ID" value="SEM66407.1"/>
    <property type="molecule type" value="Genomic_DNA"/>
</dbReference>
<accession>A0A1H8AA17</accession>
<keyword evidence="4" id="KW-1185">Reference proteome</keyword>
<dbReference type="InterPro" id="IPR025161">
    <property type="entry name" value="IS402-like_dom"/>
</dbReference>
<name>A0A1H8AA17_STRJI</name>
<evidence type="ECO:0000259" key="2">
    <source>
        <dbReference type="Pfam" id="PF13340"/>
    </source>
</evidence>
<dbReference type="PANTHER" id="PTHR46637:SF1">
    <property type="entry name" value="BLL5188 PROTEIN"/>
    <property type="match status" value="1"/>
</dbReference>
<reference evidence="4" key="1">
    <citation type="submission" date="2016-10" db="EMBL/GenBank/DDBJ databases">
        <authorList>
            <person name="Varghese N."/>
        </authorList>
    </citation>
    <scope>NUCLEOTIDE SEQUENCE [LARGE SCALE GENOMIC DNA]</scope>
    <source>
        <strain evidence="4">DSM 45096 / BCRC 16803 / CGMCC 4.1857 / CIP 109030 / JCM 12277 / KCTC 19219 / NBRC 100920 / 33214</strain>
    </source>
</reference>
<organism evidence="3 4">
    <name type="scientific">Streptacidiphilus jiangxiensis</name>
    <dbReference type="NCBI Taxonomy" id="235985"/>
    <lineage>
        <taxon>Bacteria</taxon>
        <taxon>Bacillati</taxon>
        <taxon>Actinomycetota</taxon>
        <taxon>Actinomycetes</taxon>
        <taxon>Kitasatosporales</taxon>
        <taxon>Streptomycetaceae</taxon>
        <taxon>Streptacidiphilus</taxon>
    </lineage>
</organism>
<dbReference type="Proteomes" id="UP000183015">
    <property type="component" value="Unassembled WGS sequence"/>
</dbReference>
<gene>
    <name evidence="3" type="ORF">SAMN05414137_14150</name>
</gene>
<feature type="domain" description="Insertion element IS402-like" evidence="2">
    <location>
        <begin position="6"/>
        <end position="76"/>
    </location>
</feature>
<dbReference type="STRING" id="235985.SAMN05414137_14150"/>
<evidence type="ECO:0000313" key="4">
    <source>
        <dbReference type="Proteomes" id="UP000183015"/>
    </source>
</evidence>
<dbReference type="InterPro" id="IPR052909">
    <property type="entry name" value="Transposase_6_like"/>
</dbReference>
<evidence type="ECO:0000256" key="1">
    <source>
        <dbReference type="SAM" id="MobiDB-lite"/>
    </source>
</evidence>
<dbReference type="Pfam" id="PF13340">
    <property type="entry name" value="DUF4096"/>
    <property type="match status" value="1"/>
</dbReference>
<dbReference type="PANTHER" id="PTHR46637">
    <property type="entry name" value="TIS1421-TRANSPOSASE PROTEIN A"/>
    <property type="match status" value="1"/>
</dbReference>
<sequence length="165" mass="18303">MTRVQLNDAEWEFIEPYLPVGAFGPYPERLRQQFEGVVWRFRTGAQWREMPQEFGAWSTVANRFRQWRDIGVFEALLEGLIAEAARRGEVDLSLVSIDSTTARAHHDAAGMHLSEDVLTALEKAAAEEETARSKGAAPRNKTGRTQTPIPTGKSADVSGDATDSD</sequence>
<dbReference type="AlphaFoldDB" id="A0A1H8AA17"/>
<evidence type="ECO:0000313" key="3">
    <source>
        <dbReference type="EMBL" id="SEM66407.1"/>
    </source>
</evidence>
<protein>
    <submittedName>
        <fullName evidence="3">Transposase</fullName>
    </submittedName>
</protein>
<feature type="region of interest" description="Disordered" evidence="1">
    <location>
        <begin position="123"/>
        <end position="165"/>
    </location>
</feature>
<proteinExistence type="predicted"/>